<sequence>MYTGVTIYFNKDLGYILGAHSKQEETNAPIIVPPVLRVEKGCTDQRIIESITAALEISKKTPLYTGDLYEFWTELGCKTFKAFSQKFTSVKIFLRGDVCRVQGLKLATKTGGYVADKEAVFECPVTELHAHLSEIKRLLSVEEVLPSAAQFLTLSGAKVTYAPLTDGYNDLGDGHTDAYRLFADTRNKNNVLSFMIDSGYASFSKADIQSAFTKYYGELLEFHVEKFTDRLYLYKISAKTRDWIIVSYLFKEHDELLEVLYQIELNTSQEEFSRVQRDFEQLVSSIRIN</sequence>
<dbReference type="GeneID" id="78412418"/>
<dbReference type="AlphaFoldDB" id="C8NIS8"/>
<dbReference type="HOGENOM" id="CLU_949464_0_0_9"/>
<organism evidence="1 2">
    <name type="scientific">Granulicatella adiacens ATCC 49175</name>
    <dbReference type="NCBI Taxonomy" id="638301"/>
    <lineage>
        <taxon>Bacteria</taxon>
        <taxon>Bacillati</taxon>
        <taxon>Bacillota</taxon>
        <taxon>Bacilli</taxon>
        <taxon>Lactobacillales</taxon>
        <taxon>Carnobacteriaceae</taxon>
        <taxon>Granulicatella</taxon>
    </lineage>
</organism>
<reference evidence="1 2" key="1">
    <citation type="submission" date="2009-08" db="EMBL/GenBank/DDBJ databases">
        <authorList>
            <person name="Muzny D."/>
            <person name="Qin X."/>
            <person name="Deng J."/>
            <person name="Jiang H."/>
            <person name="Liu Y."/>
            <person name="Qu J."/>
            <person name="Song X.-Z."/>
            <person name="Zhang L."/>
            <person name="Thornton R."/>
            <person name="Coyle M."/>
            <person name="Francisco L."/>
            <person name="Jackson L."/>
            <person name="Javaid M."/>
            <person name="Korchina V."/>
            <person name="Kovar C."/>
            <person name="Mata R."/>
            <person name="Mathew T."/>
            <person name="Ngo R."/>
            <person name="Nguyen L."/>
            <person name="Nguyen N."/>
            <person name="Okwuonu G."/>
            <person name="Ongeri F."/>
            <person name="Pham C."/>
            <person name="Simmons D."/>
            <person name="Wilczek-Boney K."/>
            <person name="Hale W."/>
            <person name="Jakkamsetti A."/>
            <person name="Pham P."/>
            <person name="Ruth R."/>
            <person name="San Lucas F."/>
            <person name="Warren J."/>
            <person name="Zhang J."/>
            <person name="Zhao Z."/>
            <person name="Zhou C."/>
            <person name="Zhu D."/>
            <person name="Lee S."/>
            <person name="Bess C."/>
            <person name="Blankenburg K."/>
            <person name="Forbes L."/>
            <person name="Fu Q."/>
            <person name="Gubbala S."/>
            <person name="Hirani K."/>
            <person name="Jayaseelan J.C."/>
            <person name="Lara F."/>
            <person name="Munidasa M."/>
            <person name="Palculict T."/>
            <person name="Patil S."/>
            <person name="Pu L.-L."/>
            <person name="Saada N."/>
            <person name="Tang L."/>
            <person name="Weissenberger G."/>
            <person name="Zhu Y."/>
            <person name="Hemphill L."/>
            <person name="Shang Y."/>
            <person name="Youmans B."/>
            <person name="Ayvaz T."/>
            <person name="Ross M."/>
            <person name="Santibanez J."/>
            <person name="Aqrawi P."/>
            <person name="Gross S."/>
            <person name="Joshi V."/>
            <person name="Fowler G."/>
            <person name="Nazareth L."/>
            <person name="Reid J."/>
            <person name="Worley K."/>
            <person name="Petrosino J."/>
            <person name="Highlander S."/>
            <person name="Gibbs R."/>
        </authorList>
    </citation>
    <scope>NUCLEOTIDE SEQUENCE [LARGE SCALE GENOMIC DNA]</scope>
    <source>
        <strain evidence="1 2">ATCC 49175</strain>
    </source>
</reference>
<dbReference type="EMBL" id="ACKZ01000029">
    <property type="protein sequence ID" value="EEW36475.1"/>
    <property type="molecule type" value="Genomic_DNA"/>
</dbReference>
<gene>
    <name evidence="1" type="ORF">HMPREF0444_1823</name>
</gene>
<protein>
    <submittedName>
        <fullName evidence="1">Uncharacterized protein</fullName>
    </submittedName>
</protein>
<evidence type="ECO:0000313" key="1">
    <source>
        <dbReference type="EMBL" id="EEW36475.1"/>
    </source>
</evidence>
<dbReference type="Proteomes" id="UP000005926">
    <property type="component" value="Unassembled WGS sequence"/>
</dbReference>
<name>C8NIS8_9LACT</name>
<proteinExistence type="predicted"/>
<keyword evidence="2" id="KW-1185">Reference proteome</keyword>
<dbReference type="STRING" id="638301.HMPREF0444_1823"/>
<comment type="caution">
    <text evidence="1">The sequence shown here is derived from an EMBL/GenBank/DDBJ whole genome shotgun (WGS) entry which is preliminary data.</text>
</comment>
<accession>C8NIS8</accession>
<dbReference type="eggNOG" id="ENOG5033KE0">
    <property type="taxonomic scope" value="Bacteria"/>
</dbReference>
<dbReference type="RefSeq" id="WP_005606457.1">
    <property type="nucleotide sequence ID" value="NZ_CP102283.1"/>
</dbReference>
<evidence type="ECO:0000313" key="2">
    <source>
        <dbReference type="Proteomes" id="UP000005926"/>
    </source>
</evidence>